<proteinExistence type="predicted"/>
<accession>A0A1V4KBF0</accession>
<dbReference type="AlphaFoldDB" id="A0A1V4KBF0"/>
<evidence type="ECO:0000313" key="2">
    <source>
        <dbReference type="Proteomes" id="UP000190648"/>
    </source>
</evidence>
<comment type="caution">
    <text evidence="1">The sequence shown here is derived from an EMBL/GenBank/DDBJ whole genome shotgun (WGS) entry which is preliminary data.</text>
</comment>
<gene>
    <name evidence="1" type="ORF">AV530_014302</name>
</gene>
<evidence type="ECO:0000313" key="1">
    <source>
        <dbReference type="EMBL" id="OPJ81738.1"/>
    </source>
</evidence>
<dbReference type="EMBL" id="LSYS01003958">
    <property type="protein sequence ID" value="OPJ81738.1"/>
    <property type="molecule type" value="Genomic_DNA"/>
</dbReference>
<dbReference type="Proteomes" id="UP000190648">
    <property type="component" value="Unassembled WGS sequence"/>
</dbReference>
<name>A0A1V4KBF0_PATFA</name>
<protein>
    <submittedName>
        <fullName evidence="1">Uncharacterized protein</fullName>
    </submittedName>
</protein>
<reference evidence="1 2" key="1">
    <citation type="submission" date="2016-02" db="EMBL/GenBank/DDBJ databases">
        <title>Band-tailed pigeon sequencing and assembly.</title>
        <authorList>
            <person name="Soares A.E."/>
            <person name="Novak B.J."/>
            <person name="Rice E.S."/>
            <person name="O'Connell B."/>
            <person name="Chang D."/>
            <person name="Weber S."/>
            <person name="Shapiro B."/>
        </authorList>
    </citation>
    <scope>NUCLEOTIDE SEQUENCE [LARGE SCALE GENOMIC DNA]</scope>
    <source>
        <strain evidence="1">BTP2013</strain>
        <tissue evidence="1">Blood</tissue>
    </source>
</reference>
<sequence length="110" mass="12516">MESVAVTICPTSKLSPDLETEDQRQIRPTASTKKKKAKIYSNIYSNRDNEILKSIEETPSPRLCLEITKCSSRSYWSYGRIANLPVNGLRMIFEIHATEPVKFFTSMPMG</sequence>
<organism evidence="1 2">
    <name type="scientific">Patagioenas fasciata monilis</name>
    <dbReference type="NCBI Taxonomy" id="372326"/>
    <lineage>
        <taxon>Eukaryota</taxon>
        <taxon>Metazoa</taxon>
        <taxon>Chordata</taxon>
        <taxon>Craniata</taxon>
        <taxon>Vertebrata</taxon>
        <taxon>Euteleostomi</taxon>
        <taxon>Archelosauria</taxon>
        <taxon>Archosauria</taxon>
        <taxon>Dinosauria</taxon>
        <taxon>Saurischia</taxon>
        <taxon>Theropoda</taxon>
        <taxon>Coelurosauria</taxon>
        <taxon>Aves</taxon>
        <taxon>Neognathae</taxon>
        <taxon>Neoaves</taxon>
        <taxon>Columbimorphae</taxon>
        <taxon>Columbiformes</taxon>
        <taxon>Columbidae</taxon>
        <taxon>Patagioenas</taxon>
    </lineage>
</organism>
<keyword evidence="2" id="KW-1185">Reference proteome</keyword>